<reference evidence="2" key="1">
    <citation type="submission" date="2016-06" db="EMBL/GenBank/DDBJ databases">
        <title>Parallel loss of symbiosis genes in relatives of nitrogen-fixing non-legume Parasponia.</title>
        <authorList>
            <person name="Van Velzen R."/>
            <person name="Holmer R."/>
            <person name="Bu F."/>
            <person name="Rutten L."/>
            <person name="Van Zeijl A."/>
            <person name="Liu W."/>
            <person name="Santuari L."/>
            <person name="Cao Q."/>
            <person name="Sharma T."/>
            <person name="Shen D."/>
            <person name="Roswanjaya Y."/>
            <person name="Wardhani T."/>
            <person name="Kalhor M.S."/>
            <person name="Jansen J."/>
            <person name="Van den Hoogen J."/>
            <person name="Gungor B."/>
            <person name="Hartog M."/>
            <person name="Hontelez J."/>
            <person name="Verver J."/>
            <person name="Yang W.-C."/>
            <person name="Schijlen E."/>
            <person name="Repin R."/>
            <person name="Schilthuizen M."/>
            <person name="Schranz E."/>
            <person name="Heidstra R."/>
            <person name="Miyata K."/>
            <person name="Fedorova E."/>
            <person name="Kohlen W."/>
            <person name="Bisseling T."/>
            <person name="Smit S."/>
            <person name="Geurts R."/>
        </authorList>
    </citation>
    <scope>NUCLEOTIDE SEQUENCE [LARGE SCALE GENOMIC DNA]</scope>
    <source>
        <strain evidence="2">cv. WU1-14</strain>
    </source>
</reference>
<dbReference type="AlphaFoldDB" id="A0A2P5CIT1"/>
<accession>A0A2P5CIT1</accession>
<sequence>MALKIQLKGKMASDGLSEKRDTEKFGEVTRTKEVVIVDIRNRTGMYVKGSCRLLVSTMFRSLGLILEKFSTLSQAPRIMINEFFEWDPAAEVVSITICQVQAASG</sequence>
<name>A0A2P5CIT1_PARAD</name>
<evidence type="ECO:0000313" key="1">
    <source>
        <dbReference type="EMBL" id="PON60957.1"/>
    </source>
</evidence>
<proteinExistence type="predicted"/>
<comment type="caution">
    <text evidence="1">The sequence shown here is derived from an EMBL/GenBank/DDBJ whole genome shotgun (WGS) entry which is preliminary data.</text>
</comment>
<dbReference type="Proteomes" id="UP000237105">
    <property type="component" value="Unassembled WGS sequence"/>
</dbReference>
<organism evidence="1 2">
    <name type="scientific">Parasponia andersonii</name>
    <name type="common">Sponia andersonii</name>
    <dbReference type="NCBI Taxonomy" id="3476"/>
    <lineage>
        <taxon>Eukaryota</taxon>
        <taxon>Viridiplantae</taxon>
        <taxon>Streptophyta</taxon>
        <taxon>Embryophyta</taxon>
        <taxon>Tracheophyta</taxon>
        <taxon>Spermatophyta</taxon>
        <taxon>Magnoliopsida</taxon>
        <taxon>eudicotyledons</taxon>
        <taxon>Gunneridae</taxon>
        <taxon>Pentapetalae</taxon>
        <taxon>rosids</taxon>
        <taxon>fabids</taxon>
        <taxon>Rosales</taxon>
        <taxon>Cannabaceae</taxon>
        <taxon>Parasponia</taxon>
    </lineage>
</organism>
<protein>
    <submittedName>
        <fullName evidence="1">Uncharacterized protein</fullName>
    </submittedName>
</protein>
<gene>
    <name evidence="1" type="ORF">PanWU01x14_149250</name>
</gene>
<keyword evidence="2" id="KW-1185">Reference proteome</keyword>
<evidence type="ECO:0000313" key="2">
    <source>
        <dbReference type="Proteomes" id="UP000237105"/>
    </source>
</evidence>
<dbReference type="EMBL" id="JXTB01000125">
    <property type="protein sequence ID" value="PON60957.1"/>
    <property type="molecule type" value="Genomic_DNA"/>
</dbReference>